<dbReference type="PANTHER" id="PTHR10859:SF91">
    <property type="entry name" value="DOLICHYL-PHOSPHATE BETA-GLUCOSYLTRANSFERASE"/>
    <property type="match status" value="1"/>
</dbReference>
<evidence type="ECO:0000313" key="14">
    <source>
        <dbReference type="EMBL" id="OGN06190.1"/>
    </source>
</evidence>
<dbReference type="GO" id="GO:0006487">
    <property type="term" value="P:protein N-linked glycosylation"/>
    <property type="evidence" value="ECO:0007669"/>
    <property type="project" value="TreeGrafter"/>
</dbReference>
<dbReference type="PANTHER" id="PTHR10859">
    <property type="entry name" value="GLYCOSYL TRANSFERASE"/>
    <property type="match status" value="1"/>
</dbReference>
<keyword evidence="10" id="KW-1133">Transmembrane helix</keyword>
<dbReference type="EMBL" id="MGJN01000020">
    <property type="protein sequence ID" value="OGN06190.1"/>
    <property type="molecule type" value="Genomic_DNA"/>
</dbReference>
<evidence type="ECO:0000256" key="9">
    <source>
        <dbReference type="ARBA" id="ARBA00022968"/>
    </source>
</evidence>
<dbReference type="InterPro" id="IPR001173">
    <property type="entry name" value="Glyco_trans_2-like"/>
</dbReference>
<gene>
    <name evidence="14" type="ORF">A3B86_03665</name>
</gene>
<keyword evidence="5" id="KW-0328">Glycosyltransferase</keyword>
<evidence type="ECO:0000313" key="15">
    <source>
        <dbReference type="Proteomes" id="UP000176834"/>
    </source>
</evidence>
<sequence length="239" mass="27136">MYLSVIIPAYNEEKRIKETLKSIDEYLRRQNYDYEILVVSDGSKDDTVSLVKSLEPEIRGLRLIDIQENHGKGFSVKKGMLEAKGELRIFTDADNATHISHLDNFAPYINEGYGVVIGSIAIQGHKVASGSEPLWRRILGKLGNLFIQIMAVPGIYDTQRGFKLFTAKAATDIFPKSTIDRFGFDIEVLALARKLGYKIKELPVDWKNDPNSKVSLKSYFQVLTETILIRWNLMTGKYD</sequence>
<name>A0A1F8F0T8_9BACT</name>
<dbReference type="CDD" id="cd04188">
    <property type="entry name" value="DPG_synthase"/>
    <property type="match status" value="1"/>
</dbReference>
<dbReference type="Proteomes" id="UP000176834">
    <property type="component" value="Unassembled WGS sequence"/>
</dbReference>
<evidence type="ECO:0000256" key="10">
    <source>
        <dbReference type="ARBA" id="ARBA00022989"/>
    </source>
</evidence>
<comment type="similarity">
    <text evidence="3">Belongs to the glycosyltransferase 2 family.</text>
</comment>
<evidence type="ECO:0000256" key="2">
    <source>
        <dbReference type="ARBA" id="ARBA00004922"/>
    </source>
</evidence>
<keyword evidence="9" id="KW-0735">Signal-anchor</keyword>
<keyword evidence="8" id="KW-0256">Endoplasmic reticulum</keyword>
<dbReference type="Pfam" id="PF00535">
    <property type="entry name" value="Glycos_transf_2"/>
    <property type="match status" value="1"/>
</dbReference>
<reference evidence="14 15" key="1">
    <citation type="journal article" date="2016" name="Nat. Commun.">
        <title>Thousands of microbial genomes shed light on interconnected biogeochemical processes in an aquifer system.</title>
        <authorList>
            <person name="Anantharaman K."/>
            <person name="Brown C.T."/>
            <person name="Hug L.A."/>
            <person name="Sharon I."/>
            <person name="Castelle C.J."/>
            <person name="Probst A.J."/>
            <person name="Thomas B.C."/>
            <person name="Singh A."/>
            <person name="Wilkins M.J."/>
            <person name="Karaoz U."/>
            <person name="Brodie E.L."/>
            <person name="Williams K.H."/>
            <person name="Hubbard S.S."/>
            <person name="Banfield J.F."/>
        </authorList>
    </citation>
    <scope>NUCLEOTIDE SEQUENCE [LARGE SCALE GENOMIC DNA]</scope>
</reference>
<evidence type="ECO:0000259" key="13">
    <source>
        <dbReference type="Pfam" id="PF00535"/>
    </source>
</evidence>
<evidence type="ECO:0000256" key="8">
    <source>
        <dbReference type="ARBA" id="ARBA00022824"/>
    </source>
</evidence>
<dbReference type="InterPro" id="IPR035518">
    <property type="entry name" value="DPG_synthase"/>
</dbReference>
<proteinExistence type="inferred from homology"/>
<keyword evidence="7" id="KW-0812">Transmembrane</keyword>
<accession>A0A1F8F0T8</accession>
<evidence type="ECO:0000256" key="3">
    <source>
        <dbReference type="ARBA" id="ARBA00006739"/>
    </source>
</evidence>
<dbReference type="SUPFAM" id="SSF53448">
    <property type="entry name" value="Nucleotide-diphospho-sugar transferases"/>
    <property type="match status" value="1"/>
</dbReference>
<evidence type="ECO:0000256" key="4">
    <source>
        <dbReference type="ARBA" id="ARBA00012583"/>
    </source>
</evidence>
<evidence type="ECO:0000256" key="12">
    <source>
        <dbReference type="ARBA" id="ARBA00045097"/>
    </source>
</evidence>
<evidence type="ECO:0000256" key="6">
    <source>
        <dbReference type="ARBA" id="ARBA00022679"/>
    </source>
</evidence>
<evidence type="ECO:0000256" key="1">
    <source>
        <dbReference type="ARBA" id="ARBA00004389"/>
    </source>
</evidence>
<dbReference type="GO" id="GO:0004581">
    <property type="term" value="F:dolichyl-phosphate beta-glucosyltransferase activity"/>
    <property type="evidence" value="ECO:0007669"/>
    <property type="project" value="UniProtKB-EC"/>
</dbReference>
<dbReference type="EC" id="2.4.1.117" evidence="4"/>
<comment type="catalytic activity">
    <reaction evidence="12">
        <text>a di-trans,poly-cis-dolichyl phosphate + UDP-alpha-D-glucose = a di-trans,poly-cis-dolichyl beta-D-glucosyl phosphate + UDP</text>
        <dbReference type="Rhea" id="RHEA:15401"/>
        <dbReference type="Rhea" id="RHEA-COMP:19498"/>
        <dbReference type="Rhea" id="RHEA-COMP:19502"/>
        <dbReference type="ChEBI" id="CHEBI:57525"/>
        <dbReference type="ChEBI" id="CHEBI:57683"/>
        <dbReference type="ChEBI" id="CHEBI:58223"/>
        <dbReference type="ChEBI" id="CHEBI:58885"/>
        <dbReference type="EC" id="2.4.1.117"/>
    </reaction>
    <physiologicalReaction direction="left-to-right" evidence="12">
        <dbReference type="Rhea" id="RHEA:15402"/>
    </physiologicalReaction>
</comment>
<keyword evidence="11" id="KW-0472">Membrane</keyword>
<comment type="subcellular location">
    <subcellularLocation>
        <location evidence="1">Endoplasmic reticulum membrane</location>
        <topology evidence="1">Single-pass membrane protein</topology>
    </subcellularLocation>
</comment>
<keyword evidence="6" id="KW-0808">Transferase</keyword>
<comment type="caution">
    <text evidence="14">The sequence shown here is derived from an EMBL/GenBank/DDBJ whole genome shotgun (WGS) entry which is preliminary data.</text>
</comment>
<feature type="domain" description="Glycosyltransferase 2-like" evidence="13">
    <location>
        <begin position="4"/>
        <end position="136"/>
    </location>
</feature>
<comment type="pathway">
    <text evidence="2">Protein modification; protein glycosylation.</text>
</comment>
<dbReference type="AlphaFoldDB" id="A0A1F8F0T8"/>
<dbReference type="Gene3D" id="3.90.550.10">
    <property type="entry name" value="Spore Coat Polysaccharide Biosynthesis Protein SpsA, Chain A"/>
    <property type="match status" value="1"/>
</dbReference>
<evidence type="ECO:0000256" key="11">
    <source>
        <dbReference type="ARBA" id="ARBA00023136"/>
    </source>
</evidence>
<dbReference type="InterPro" id="IPR029044">
    <property type="entry name" value="Nucleotide-diphossugar_trans"/>
</dbReference>
<protein>
    <recommendedName>
        <fullName evidence="4">dolichyl-phosphate beta-glucosyltransferase</fullName>
        <ecNumber evidence="4">2.4.1.117</ecNumber>
    </recommendedName>
</protein>
<evidence type="ECO:0000256" key="5">
    <source>
        <dbReference type="ARBA" id="ARBA00022676"/>
    </source>
</evidence>
<evidence type="ECO:0000256" key="7">
    <source>
        <dbReference type="ARBA" id="ARBA00022692"/>
    </source>
</evidence>
<organism evidence="14 15">
    <name type="scientific">Candidatus Yanofskybacteria bacterium RIFCSPHIGHO2_02_FULL_38_22b</name>
    <dbReference type="NCBI Taxonomy" id="1802673"/>
    <lineage>
        <taxon>Bacteria</taxon>
        <taxon>Candidatus Yanofskyibacteriota</taxon>
    </lineage>
</organism>